<comment type="caution">
    <text evidence="2">The sequence shown here is derived from an EMBL/GenBank/DDBJ whole genome shotgun (WGS) entry which is preliminary data.</text>
</comment>
<gene>
    <name evidence="2" type="ORF">M5G11_10475</name>
</gene>
<dbReference type="Proteomes" id="UP001148203">
    <property type="component" value="Unassembled WGS sequence"/>
</dbReference>
<keyword evidence="1" id="KW-0732">Signal</keyword>
<feature type="chain" id="PRO_5046669303" evidence="1">
    <location>
        <begin position="21"/>
        <end position="161"/>
    </location>
</feature>
<dbReference type="Pfam" id="PF11659">
    <property type="entry name" value="DUF3261"/>
    <property type="match status" value="1"/>
</dbReference>
<evidence type="ECO:0000313" key="3">
    <source>
        <dbReference type="Proteomes" id="UP001148203"/>
    </source>
</evidence>
<proteinExistence type="predicted"/>
<dbReference type="EMBL" id="JAMDGY010000024">
    <property type="protein sequence ID" value="MDD0990961.1"/>
    <property type="molecule type" value="Genomic_DNA"/>
</dbReference>
<organism evidence="2 3">
    <name type="scientific">Pseudomonas fontis</name>
    <dbReference type="NCBI Taxonomy" id="2942633"/>
    <lineage>
        <taxon>Bacteria</taxon>
        <taxon>Pseudomonadati</taxon>
        <taxon>Pseudomonadota</taxon>
        <taxon>Gammaproteobacteria</taxon>
        <taxon>Pseudomonadales</taxon>
        <taxon>Pseudomonadaceae</taxon>
        <taxon>Pseudomonas</taxon>
    </lineage>
</organism>
<reference evidence="2 3" key="1">
    <citation type="submission" date="2022-05" db="EMBL/GenBank/DDBJ databases">
        <title>Novel Pseudomonas spp. Isolated from a Rainbow Trout Aquaculture Facility.</title>
        <authorList>
            <person name="Testerman T."/>
            <person name="Graf J."/>
        </authorList>
    </citation>
    <scope>NUCLEOTIDE SEQUENCE [LARGE SCALE GENOMIC DNA]</scope>
    <source>
        <strain evidence="2 3">ID681</strain>
    </source>
</reference>
<dbReference type="InterPro" id="IPR021675">
    <property type="entry name" value="DUF3261"/>
</dbReference>
<dbReference type="PROSITE" id="PS51257">
    <property type="entry name" value="PROKAR_LIPOPROTEIN"/>
    <property type="match status" value="1"/>
</dbReference>
<sequence length="161" mass="18012">MKRLCLLLAAVLLSACAARAPLPAQLPQLALPMQLHVQREQAGQHQDWLLVIQQEPHALRWTLLDLLGIPLARQLLDDGRWQAEGLLPPNPAARELFAALLFALTDEQALPAAYPGAEQQANQRKLGQRWTVIYQQPDQFTLKLDHGLRYLVSPLPIESTP</sequence>
<evidence type="ECO:0000256" key="1">
    <source>
        <dbReference type="SAM" id="SignalP"/>
    </source>
</evidence>
<evidence type="ECO:0000313" key="2">
    <source>
        <dbReference type="EMBL" id="MDD0990961.1"/>
    </source>
</evidence>
<dbReference type="RefSeq" id="WP_273909981.1">
    <property type="nucleotide sequence ID" value="NZ_JAMDGX010000020.1"/>
</dbReference>
<keyword evidence="3" id="KW-1185">Reference proteome</keyword>
<accession>A0ABT5NS17</accession>
<feature type="signal peptide" evidence="1">
    <location>
        <begin position="1"/>
        <end position="20"/>
    </location>
</feature>
<name>A0ABT5NS17_9PSED</name>
<protein>
    <submittedName>
        <fullName evidence="2">DUF3261 domain-containing protein</fullName>
    </submittedName>
</protein>